<reference evidence="1" key="1">
    <citation type="submission" date="2022-07" db="EMBL/GenBank/DDBJ databases">
        <title>Chromosome-level genome of Muraenolepis orangiensis.</title>
        <authorList>
            <person name="Kim J."/>
        </authorList>
    </citation>
    <scope>NUCLEOTIDE SEQUENCE</scope>
    <source>
        <strain evidence="1">KU_S4_2022</strain>
        <tissue evidence="1">Muscle</tissue>
    </source>
</reference>
<dbReference type="PROSITE" id="PS51257">
    <property type="entry name" value="PROKAR_LIPOPROTEIN"/>
    <property type="match status" value="1"/>
</dbReference>
<gene>
    <name evidence="1" type="ORF">NHX12_030863</name>
</gene>
<comment type="caution">
    <text evidence="1">The sequence shown here is derived from an EMBL/GenBank/DDBJ whole genome shotgun (WGS) entry which is preliminary data.</text>
</comment>
<dbReference type="EMBL" id="JANIIK010000046">
    <property type="protein sequence ID" value="KAJ3603119.1"/>
    <property type="molecule type" value="Genomic_DNA"/>
</dbReference>
<dbReference type="Proteomes" id="UP001148018">
    <property type="component" value="Unassembled WGS sequence"/>
</dbReference>
<sequence length="100" mass="10708">MSKAPGTLGFRTSGCWLLGPAAGANPGALVSGCRQTSSLTQAQPITQTNAQKPSTMRPPENIIIMDQRLGSEAAAKRDPLLSAPTCRRFTRPFPQAWRLT</sequence>
<keyword evidence="2" id="KW-1185">Reference proteome</keyword>
<organism evidence="1 2">
    <name type="scientific">Muraenolepis orangiensis</name>
    <name type="common">Patagonian moray cod</name>
    <dbReference type="NCBI Taxonomy" id="630683"/>
    <lineage>
        <taxon>Eukaryota</taxon>
        <taxon>Metazoa</taxon>
        <taxon>Chordata</taxon>
        <taxon>Craniata</taxon>
        <taxon>Vertebrata</taxon>
        <taxon>Euteleostomi</taxon>
        <taxon>Actinopterygii</taxon>
        <taxon>Neopterygii</taxon>
        <taxon>Teleostei</taxon>
        <taxon>Neoteleostei</taxon>
        <taxon>Acanthomorphata</taxon>
        <taxon>Zeiogadaria</taxon>
        <taxon>Gadariae</taxon>
        <taxon>Gadiformes</taxon>
        <taxon>Muraenolepidoidei</taxon>
        <taxon>Muraenolepididae</taxon>
        <taxon>Muraenolepis</taxon>
    </lineage>
</organism>
<proteinExistence type="predicted"/>
<protein>
    <submittedName>
        <fullName evidence="1">Uncharacterized protein</fullName>
    </submittedName>
</protein>
<evidence type="ECO:0000313" key="1">
    <source>
        <dbReference type="EMBL" id="KAJ3603119.1"/>
    </source>
</evidence>
<evidence type="ECO:0000313" key="2">
    <source>
        <dbReference type="Proteomes" id="UP001148018"/>
    </source>
</evidence>
<dbReference type="AlphaFoldDB" id="A0A9Q0EAP8"/>
<accession>A0A9Q0EAP8</accession>
<name>A0A9Q0EAP8_9TELE</name>